<feature type="domain" description="P-type ATPase C-terminal" evidence="21">
    <location>
        <begin position="1054"/>
        <end position="1303"/>
    </location>
</feature>
<dbReference type="SUPFAM" id="SSF81653">
    <property type="entry name" value="Calcium ATPase, transduction domain A"/>
    <property type="match status" value="1"/>
</dbReference>
<dbReference type="NCBIfam" id="TIGR01652">
    <property type="entry name" value="ATPase-Plipid"/>
    <property type="match status" value="2"/>
</dbReference>
<dbReference type="InterPro" id="IPR023299">
    <property type="entry name" value="ATPase_P-typ_cyto_dom_N"/>
</dbReference>
<feature type="transmembrane region" description="Helical" evidence="17">
    <location>
        <begin position="1198"/>
        <end position="1217"/>
    </location>
</feature>
<dbReference type="GO" id="GO:0005886">
    <property type="term" value="C:plasma membrane"/>
    <property type="evidence" value="ECO:0007669"/>
    <property type="project" value="TreeGrafter"/>
</dbReference>
<evidence type="ECO:0000313" key="22">
    <source>
        <dbReference type="EMBL" id="RPA71295.1"/>
    </source>
</evidence>
<evidence type="ECO:0000256" key="6">
    <source>
        <dbReference type="ARBA" id="ARBA00022741"/>
    </source>
</evidence>
<feature type="region of interest" description="Disordered" evidence="18">
    <location>
        <begin position="1365"/>
        <end position="1405"/>
    </location>
</feature>
<evidence type="ECO:0000259" key="21">
    <source>
        <dbReference type="Pfam" id="PF16212"/>
    </source>
</evidence>
<comment type="catalytic activity">
    <reaction evidence="12 17">
        <text>ATP + H2O + phospholipidSide 1 = ADP + phosphate + phospholipidSide 2.</text>
        <dbReference type="EC" id="7.6.2.1"/>
    </reaction>
</comment>
<gene>
    <name evidence="22" type="ORF">BJ508DRAFT_218196</name>
</gene>
<dbReference type="Pfam" id="PF16212">
    <property type="entry name" value="PhoLip_ATPase_C"/>
    <property type="match status" value="1"/>
</dbReference>
<dbReference type="Gene3D" id="3.40.1110.10">
    <property type="entry name" value="Calcium-transporting ATPase, cytoplasmic domain N"/>
    <property type="match status" value="1"/>
</dbReference>
<keyword evidence="6 15" id="KW-0547">Nucleotide-binding</keyword>
<dbReference type="PROSITE" id="PS00154">
    <property type="entry name" value="ATPASE_E1_E2"/>
    <property type="match status" value="1"/>
</dbReference>
<dbReference type="Pfam" id="PF13246">
    <property type="entry name" value="Cation_ATPase"/>
    <property type="match status" value="1"/>
</dbReference>
<evidence type="ECO:0000313" key="23">
    <source>
        <dbReference type="Proteomes" id="UP000275078"/>
    </source>
</evidence>
<feature type="transmembrane region" description="Helical" evidence="17">
    <location>
        <begin position="132"/>
        <end position="150"/>
    </location>
</feature>
<dbReference type="NCBIfam" id="TIGR01494">
    <property type="entry name" value="ATPase_P-type"/>
    <property type="match status" value="1"/>
</dbReference>
<dbReference type="Gene3D" id="3.40.50.1000">
    <property type="entry name" value="HAD superfamily/HAD-like"/>
    <property type="match status" value="1"/>
</dbReference>
<dbReference type="PANTHER" id="PTHR24092">
    <property type="entry name" value="PROBABLE PHOSPHOLIPID-TRANSPORTING ATPASE"/>
    <property type="match status" value="1"/>
</dbReference>
<feature type="binding site" evidence="16">
    <location>
        <position position="459"/>
    </location>
    <ligand>
        <name>Mg(2+)</name>
        <dbReference type="ChEBI" id="CHEBI:18420"/>
    </ligand>
</feature>
<evidence type="ECO:0000256" key="9">
    <source>
        <dbReference type="ARBA" id="ARBA00022967"/>
    </source>
</evidence>
<dbReference type="PRINTS" id="PR00119">
    <property type="entry name" value="CATATPASE"/>
</dbReference>
<feature type="transmembrane region" description="Helical" evidence="17">
    <location>
        <begin position="1165"/>
        <end position="1186"/>
    </location>
</feature>
<dbReference type="GO" id="GO:0005802">
    <property type="term" value="C:trans-Golgi network"/>
    <property type="evidence" value="ECO:0007669"/>
    <property type="project" value="TreeGrafter"/>
</dbReference>
<dbReference type="InterPro" id="IPR032630">
    <property type="entry name" value="P_typ_ATPase_c"/>
</dbReference>
<evidence type="ECO:0000256" key="1">
    <source>
        <dbReference type="ARBA" id="ARBA00004141"/>
    </source>
</evidence>
<keyword evidence="9 17" id="KW-1278">Translocase</keyword>
<feature type="transmembrane region" description="Helical" evidence="17">
    <location>
        <begin position="390"/>
        <end position="410"/>
    </location>
</feature>
<dbReference type="Gene3D" id="2.70.150.10">
    <property type="entry name" value="Calcium-transporting ATPase, cytoplasmic transduction domain A"/>
    <property type="match status" value="1"/>
</dbReference>
<dbReference type="SUPFAM" id="SSF56784">
    <property type="entry name" value="HAD-like"/>
    <property type="match status" value="1"/>
</dbReference>
<dbReference type="InterPro" id="IPR006539">
    <property type="entry name" value="P-type_ATPase_IV"/>
</dbReference>
<evidence type="ECO:0000259" key="19">
    <source>
        <dbReference type="Pfam" id="PF00122"/>
    </source>
</evidence>
<dbReference type="GO" id="GO:0032456">
    <property type="term" value="P:endocytic recycling"/>
    <property type="evidence" value="ECO:0007669"/>
    <property type="project" value="TreeGrafter"/>
</dbReference>
<evidence type="ECO:0000256" key="8">
    <source>
        <dbReference type="ARBA" id="ARBA00022842"/>
    </source>
</evidence>
<feature type="binding site" evidence="15">
    <location>
        <position position="458"/>
    </location>
    <ligand>
        <name>ATP</name>
        <dbReference type="ChEBI" id="CHEBI:30616"/>
    </ligand>
</feature>
<comment type="catalytic activity">
    <reaction evidence="13">
        <text>a 1,2-diacyl-sn-glycero-3-phosphoethanolamine(out) + ATP + H2O = a 1,2-diacyl-sn-glycero-3-phosphoethanolamine(in) + ADP + phosphate + H(+)</text>
        <dbReference type="Rhea" id="RHEA:66132"/>
        <dbReference type="ChEBI" id="CHEBI:15377"/>
        <dbReference type="ChEBI" id="CHEBI:15378"/>
        <dbReference type="ChEBI" id="CHEBI:30616"/>
        <dbReference type="ChEBI" id="CHEBI:43474"/>
        <dbReference type="ChEBI" id="CHEBI:64612"/>
        <dbReference type="ChEBI" id="CHEBI:456216"/>
    </reaction>
    <physiologicalReaction direction="left-to-right" evidence="13">
        <dbReference type="Rhea" id="RHEA:66133"/>
    </physiologicalReaction>
</comment>
<proteinExistence type="inferred from homology"/>
<feature type="binding site" evidence="15">
    <location>
        <position position="912"/>
    </location>
    <ligand>
        <name>ATP</name>
        <dbReference type="ChEBI" id="CHEBI:30616"/>
    </ligand>
</feature>
<dbReference type="Pfam" id="PF00122">
    <property type="entry name" value="E1-E2_ATPase"/>
    <property type="match status" value="1"/>
</dbReference>
<feature type="binding site" evidence="15">
    <location>
        <position position="832"/>
    </location>
    <ligand>
        <name>ATP</name>
        <dbReference type="ChEBI" id="CHEBI:30616"/>
    </ligand>
</feature>
<feature type="binding site" evidence="16">
    <location>
        <position position="1028"/>
    </location>
    <ligand>
        <name>Mg(2+)</name>
        <dbReference type="ChEBI" id="CHEBI:18420"/>
    </ligand>
</feature>
<dbReference type="SUPFAM" id="SSF81665">
    <property type="entry name" value="Calcium ATPase, transmembrane domain M"/>
    <property type="match status" value="1"/>
</dbReference>
<feature type="binding site" evidence="15">
    <location>
        <position position="1007"/>
    </location>
    <ligand>
        <name>ATP</name>
        <dbReference type="ChEBI" id="CHEBI:30616"/>
    </ligand>
</feature>
<dbReference type="InterPro" id="IPR059000">
    <property type="entry name" value="ATPase_P-type_domA"/>
</dbReference>
<dbReference type="InterPro" id="IPR001757">
    <property type="entry name" value="P_typ_ATPase"/>
</dbReference>
<dbReference type="Pfam" id="PF00702">
    <property type="entry name" value="Hydrolase"/>
    <property type="match status" value="1"/>
</dbReference>
<dbReference type="InterPro" id="IPR008250">
    <property type="entry name" value="ATPase_P-typ_transduc_dom_A_sf"/>
</dbReference>
<feature type="transmembrane region" description="Helical" evidence="17">
    <location>
        <begin position="105"/>
        <end position="126"/>
    </location>
</feature>
<feature type="binding site" evidence="15">
    <location>
        <position position="610"/>
    </location>
    <ligand>
        <name>ATP</name>
        <dbReference type="ChEBI" id="CHEBI:30616"/>
    </ligand>
</feature>
<feature type="binding site" evidence="15">
    <location>
        <position position="658"/>
    </location>
    <ligand>
        <name>ATP</name>
        <dbReference type="ChEBI" id="CHEBI:30616"/>
    </ligand>
</feature>
<dbReference type="InterPro" id="IPR036412">
    <property type="entry name" value="HAD-like_sf"/>
</dbReference>
<feature type="active site" description="4-aspartylphosphate intermediate" evidence="14">
    <location>
        <position position="457"/>
    </location>
</feature>
<evidence type="ECO:0000256" key="3">
    <source>
        <dbReference type="ARBA" id="ARBA00008109"/>
    </source>
</evidence>
<comment type="cofactor">
    <cofactor evidence="16">
        <name>Mg(2+)</name>
        <dbReference type="ChEBI" id="CHEBI:18420"/>
    </cofactor>
</comment>
<evidence type="ECO:0000256" key="5">
    <source>
        <dbReference type="ARBA" id="ARBA00022723"/>
    </source>
</evidence>
<evidence type="ECO:0000256" key="17">
    <source>
        <dbReference type="RuleBase" id="RU362033"/>
    </source>
</evidence>
<dbReference type="GO" id="GO:0006892">
    <property type="term" value="P:post-Golgi vesicle-mediated transport"/>
    <property type="evidence" value="ECO:0007669"/>
    <property type="project" value="TreeGrafter"/>
</dbReference>
<evidence type="ECO:0000256" key="12">
    <source>
        <dbReference type="ARBA" id="ARBA00034036"/>
    </source>
</evidence>
<keyword evidence="10 17" id="KW-1133">Transmembrane helix</keyword>
<dbReference type="InterPro" id="IPR023214">
    <property type="entry name" value="HAD_sf"/>
</dbReference>
<dbReference type="STRING" id="1160509.A0A3N4H9H1"/>
<dbReference type="EC" id="7.6.2.1" evidence="17"/>
<protein>
    <recommendedName>
        <fullName evidence="17">Phospholipid-transporting ATPase</fullName>
        <ecNumber evidence="17">7.6.2.1</ecNumber>
    </recommendedName>
</protein>
<feature type="binding site" evidence="16">
    <location>
        <position position="1032"/>
    </location>
    <ligand>
        <name>Mg(2+)</name>
        <dbReference type="ChEBI" id="CHEBI:18420"/>
    </ligand>
</feature>
<comment type="subcellular location">
    <subcellularLocation>
        <location evidence="2">Endomembrane system</location>
    </subcellularLocation>
    <subcellularLocation>
        <location evidence="1 17">Membrane</location>
        <topology evidence="1 17">Multi-pass membrane protein</topology>
    </subcellularLocation>
</comment>
<evidence type="ECO:0000256" key="18">
    <source>
        <dbReference type="SAM" id="MobiDB-lite"/>
    </source>
</evidence>
<feature type="binding site" evidence="15">
    <location>
        <position position="681"/>
    </location>
    <ligand>
        <name>ATP</name>
        <dbReference type="ChEBI" id="CHEBI:30616"/>
    </ligand>
</feature>
<keyword evidence="8 16" id="KW-0460">Magnesium</keyword>
<dbReference type="PANTHER" id="PTHR24092:SF174">
    <property type="entry name" value="PHOSPHOLIPID-TRANSPORTING ATPASE DNF3-RELATED"/>
    <property type="match status" value="1"/>
</dbReference>
<feature type="binding site" evidence="15">
    <location>
        <position position="1032"/>
    </location>
    <ligand>
        <name>ATP</name>
        <dbReference type="ChEBI" id="CHEBI:30616"/>
    </ligand>
</feature>
<keyword evidence="11 17" id="KW-0472">Membrane</keyword>
<feature type="transmembrane region" description="Helical" evidence="17">
    <location>
        <begin position="345"/>
        <end position="370"/>
    </location>
</feature>
<dbReference type="Proteomes" id="UP000275078">
    <property type="component" value="Unassembled WGS sequence"/>
</dbReference>
<feature type="binding site" evidence="15">
    <location>
        <position position="459"/>
    </location>
    <ligand>
        <name>ATP</name>
        <dbReference type="ChEBI" id="CHEBI:30616"/>
    </ligand>
</feature>
<dbReference type="GO" id="GO:0045332">
    <property type="term" value="P:phospholipid translocation"/>
    <property type="evidence" value="ECO:0007669"/>
    <property type="project" value="TreeGrafter"/>
</dbReference>
<evidence type="ECO:0000259" key="20">
    <source>
        <dbReference type="Pfam" id="PF16209"/>
    </source>
</evidence>
<feature type="transmembrane region" description="Helical" evidence="17">
    <location>
        <begin position="1229"/>
        <end position="1253"/>
    </location>
</feature>
<feature type="binding site" evidence="15">
    <location>
        <position position="913"/>
    </location>
    <ligand>
        <name>ATP</name>
        <dbReference type="ChEBI" id="CHEBI:30616"/>
    </ligand>
</feature>
<dbReference type="Pfam" id="PF16209">
    <property type="entry name" value="PhoLip_ATPase_N"/>
    <property type="match status" value="1"/>
</dbReference>
<dbReference type="OrthoDB" id="377733at2759"/>
<evidence type="ECO:0000256" key="16">
    <source>
        <dbReference type="PIRSR" id="PIRSR606539-3"/>
    </source>
</evidence>
<dbReference type="InterPro" id="IPR018303">
    <property type="entry name" value="ATPase_P-typ_P_site"/>
</dbReference>
<evidence type="ECO:0000256" key="15">
    <source>
        <dbReference type="PIRSR" id="PIRSR606539-2"/>
    </source>
</evidence>
<keyword evidence="4 17" id="KW-0812">Transmembrane</keyword>
<sequence length="1431" mass="161364">MQNIEYSDSSTTKGSRKGKGFINTCAGAFKPRTNPITRTINGVIDDIKKRIEKHYEIPPTKNGRIIPFCPHETDTLVDERTGLPYINNTVRSSRYTAWNFLPKQLAFQFSKLANFFFLCISILQMIPTLSTTGSYTTIVPLLFFITLSISREGYDDFRRYQGDKLENKRVTTVFRPDKKTLESTTDTDMLEDSWVDCQWQDVRVGDVVRIERDEQIPADLVILHSDGLGGNAYIETMALDGETNLKTKQALPSVSKPCGHVESLATLEAEFVVEDPNLDLYNFEGKVTIGGETVPLSNGQIVYRGSILRNTPNMIGLVIFTGEETKIRMNSNKNPRTKAPTMQTLVNKIVVFTVFLVLFLSAFMTVAYQIWQRNVEKGSWYLADGGVGDFQVFASFIIMFNTLIPLSLYISLEIVKVGQIVFMNDIDMYHEESDTPFEARTSTINEECGQVSYLFSDKTGTLTDNTMEFRKLSIAGVAWLHDLDIKRAGMNGDRPLIKHKRRKKKGHSYKPRESHGDAASAQKSKNKQFLEHRLSMHLGYSDPHNKGNVQSSIPQPELSTVDLIQYLKDHPHTFFSRKARFMLLSLALCNTCLPEEKNGDITYQAASPDELALVTAAKDLGYMVVDRQIDTITVKTFPNGDDGEPLYEEYKVLDVIEFTSARKRMSIIIRLPNGKICIFSKGADSTMTELLKLKDLAQQKALEVEKRVNIRKSMEVQEVIRRNSMQRQSMSRTPRGSLQISRVLPAKDELDMWLRDKDREGDNSSLDSDSIYSRPSMSYAAARHSLAFGEPKLPLERDKTDQFVDEAVAMDDGTILEKCFTHINEFATEGLRTLMYGYRMLEEEEYQTWKKIYSEATTSLVNRKEKSERAADLIERNFELAGATAIEDKLQKGVPDAIDKLLRAGIKMWMLTGDKRETAINIGHSCHLIRDYSTLTILDKDGVEPLKTVMENGLREIEGGNVAHSVVVVDGGTLTTIDADEELKAVFFSLVVTTDCVVCCRASPSQKASLVKKVRTKVPGSVTLAIGDGANDCAMIQEAHIGVGITGKEGLQAARVSDYSFAQFRFLTKFLLVHGHWNYVRTAKYTVGTFWKELLFYTTAALYQRYNGYTGTSFFESWSLSMFNTLFTSLPVIVLGTFEKDLAASTLLAVPELYIQGPQNRRFNFRIYVGWMVLAAIQAVCNYYIIHTIYTRNDFIDNGVFAQGVLVYTTTVVLVSAKLQMIEMHNKSVIAFASVFLSIGGWFAWNLIFAGVYADNTVYNVKGGLTTRFGRDLSWWTALLLSITVCLLIDIAFISLRTAFFPTDIDTFQEIEQSTEFKQRLEEAAANELQQGWQRRKKSEDIRREEGEVQELLDRRMEQENFSNMEQGRASAAGGPSVPPPRPSMAGRSGSYNPGRPSVQAARKSAVIGETLEEEEDIEEIVAKRFGQIRR</sequence>
<evidence type="ECO:0000256" key="13">
    <source>
        <dbReference type="ARBA" id="ARBA00049128"/>
    </source>
</evidence>
<comment type="similarity">
    <text evidence="3 17">Belongs to the cation transport ATPase (P-type) (TC 3.A.3) family. Type IV subfamily.</text>
</comment>
<reference evidence="22 23" key="1">
    <citation type="journal article" date="2018" name="Nat. Ecol. Evol.">
        <title>Pezizomycetes genomes reveal the molecular basis of ectomycorrhizal truffle lifestyle.</title>
        <authorList>
            <person name="Murat C."/>
            <person name="Payen T."/>
            <person name="Noel B."/>
            <person name="Kuo A."/>
            <person name="Morin E."/>
            <person name="Chen J."/>
            <person name="Kohler A."/>
            <person name="Krizsan K."/>
            <person name="Balestrini R."/>
            <person name="Da Silva C."/>
            <person name="Montanini B."/>
            <person name="Hainaut M."/>
            <person name="Levati E."/>
            <person name="Barry K.W."/>
            <person name="Belfiori B."/>
            <person name="Cichocki N."/>
            <person name="Clum A."/>
            <person name="Dockter R.B."/>
            <person name="Fauchery L."/>
            <person name="Guy J."/>
            <person name="Iotti M."/>
            <person name="Le Tacon F."/>
            <person name="Lindquist E.A."/>
            <person name="Lipzen A."/>
            <person name="Malagnac F."/>
            <person name="Mello A."/>
            <person name="Molinier V."/>
            <person name="Miyauchi S."/>
            <person name="Poulain J."/>
            <person name="Riccioni C."/>
            <person name="Rubini A."/>
            <person name="Sitrit Y."/>
            <person name="Splivallo R."/>
            <person name="Traeger S."/>
            <person name="Wang M."/>
            <person name="Zifcakova L."/>
            <person name="Wipf D."/>
            <person name="Zambonelli A."/>
            <person name="Paolocci F."/>
            <person name="Nowrousian M."/>
            <person name="Ottonello S."/>
            <person name="Baldrian P."/>
            <person name="Spatafora J.W."/>
            <person name="Henrissat B."/>
            <person name="Nagy L.G."/>
            <person name="Aury J.M."/>
            <person name="Wincker P."/>
            <person name="Grigoriev I.V."/>
            <person name="Bonfante P."/>
            <person name="Martin F.M."/>
        </authorList>
    </citation>
    <scope>NUCLEOTIDE SEQUENCE [LARGE SCALE GENOMIC DNA]</scope>
    <source>
        <strain evidence="22 23">RN42</strain>
    </source>
</reference>
<evidence type="ECO:0000256" key="10">
    <source>
        <dbReference type="ARBA" id="ARBA00022989"/>
    </source>
</evidence>
<feature type="domain" description="P-type ATPase A" evidence="19">
    <location>
        <begin position="190"/>
        <end position="327"/>
    </location>
</feature>
<keyword evidence="5 16" id="KW-0479">Metal-binding</keyword>
<keyword evidence="7 15" id="KW-0067">ATP-binding</keyword>
<dbReference type="FunFam" id="3.40.50.1000:FF:000172">
    <property type="entry name" value="Phospholipid-transporting ATPase"/>
    <property type="match status" value="1"/>
</dbReference>
<feature type="binding site" evidence="15">
    <location>
        <position position="914"/>
    </location>
    <ligand>
        <name>ATP</name>
        <dbReference type="ChEBI" id="CHEBI:30616"/>
    </ligand>
</feature>
<evidence type="ECO:0000256" key="4">
    <source>
        <dbReference type="ARBA" id="ARBA00022692"/>
    </source>
</evidence>
<dbReference type="EMBL" id="ML119948">
    <property type="protein sequence ID" value="RPA71295.1"/>
    <property type="molecule type" value="Genomic_DNA"/>
</dbReference>
<dbReference type="SUPFAM" id="SSF81660">
    <property type="entry name" value="Metal cation-transporting ATPase, ATP-binding domain N"/>
    <property type="match status" value="1"/>
</dbReference>
<dbReference type="InterPro" id="IPR023298">
    <property type="entry name" value="ATPase_P-typ_TM_dom_sf"/>
</dbReference>
<feature type="binding site" evidence="15">
    <location>
        <position position="457"/>
    </location>
    <ligand>
        <name>ATP</name>
        <dbReference type="ChEBI" id="CHEBI:30616"/>
    </ligand>
</feature>
<feature type="domain" description="P-type ATPase N-terminal" evidence="20">
    <location>
        <begin position="84"/>
        <end position="138"/>
    </location>
</feature>
<evidence type="ECO:0000256" key="2">
    <source>
        <dbReference type="ARBA" id="ARBA00004308"/>
    </source>
</evidence>
<feature type="binding site" evidence="15">
    <location>
        <position position="1031"/>
    </location>
    <ligand>
        <name>ATP</name>
        <dbReference type="ChEBI" id="CHEBI:30616"/>
    </ligand>
</feature>
<accession>A0A3N4H9H1</accession>
<evidence type="ECO:0000256" key="11">
    <source>
        <dbReference type="ARBA" id="ARBA00023136"/>
    </source>
</evidence>
<evidence type="ECO:0000256" key="7">
    <source>
        <dbReference type="ARBA" id="ARBA00022840"/>
    </source>
</evidence>
<feature type="compositionally biased region" description="Basic residues" evidence="18">
    <location>
        <begin position="497"/>
        <end position="509"/>
    </location>
</feature>
<organism evidence="22 23">
    <name type="scientific">Ascobolus immersus RN42</name>
    <dbReference type="NCBI Taxonomy" id="1160509"/>
    <lineage>
        <taxon>Eukaryota</taxon>
        <taxon>Fungi</taxon>
        <taxon>Dikarya</taxon>
        <taxon>Ascomycota</taxon>
        <taxon>Pezizomycotina</taxon>
        <taxon>Pezizomycetes</taxon>
        <taxon>Pezizales</taxon>
        <taxon>Ascobolaceae</taxon>
        <taxon>Ascobolus</taxon>
    </lineage>
</organism>
<feature type="region of interest" description="Disordered" evidence="18">
    <location>
        <begin position="494"/>
        <end position="525"/>
    </location>
</feature>
<name>A0A3N4H9H1_ASCIM</name>
<feature type="binding site" evidence="16">
    <location>
        <position position="457"/>
    </location>
    <ligand>
        <name>Mg(2+)</name>
        <dbReference type="ChEBI" id="CHEBI:18420"/>
    </ligand>
</feature>
<evidence type="ECO:0000256" key="14">
    <source>
        <dbReference type="PIRSR" id="PIRSR606539-1"/>
    </source>
</evidence>
<dbReference type="GO" id="GO:0140326">
    <property type="term" value="F:ATPase-coupled intramembrane lipid transporter activity"/>
    <property type="evidence" value="ECO:0007669"/>
    <property type="project" value="UniProtKB-EC"/>
</dbReference>
<feature type="transmembrane region" description="Helical" evidence="17">
    <location>
        <begin position="1273"/>
        <end position="1296"/>
    </location>
</feature>
<dbReference type="GO" id="GO:0000287">
    <property type="term" value="F:magnesium ion binding"/>
    <property type="evidence" value="ECO:0007669"/>
    <property type="project" value="UniProtKB-UniRule"/>
</dbReference>
<dbReference type="InterPro" id="IPR032631">
    <property type="entry name" value="P-type_ATPase_N"/>
</dbReference>
<feature type="binding site" evidence="15">
    <location>
        <position position="1001"/>
    </location>
    <ligand>
        <name>ATP</name>
        <dbReference type="ChEBI" id="CHEBI:30616"/>
    </ligand>
</feature>
<keyword evidence="23" id="KW-1185">Reference proteome</keyword>
<dbReference type="GO" id="GO:0005524">
    <property type="term" value="F:ATP binding"/>
    <property type="evidence" value="ECO:0007669"/>
    <property type="project" value="UniProtKB-UniRule"/>
</dbReference>
<dbReference type="GO" id="GO:0016887">
    <property type="term" value="F:ATP hydrolysis activity"/>
    <property type="evidence" value="ECO:0007669"/>
    <property type="project" value="InterPro"/>
</dbReference>